<dbReference type="Proteomes" id="UP000222788">
    <property type="component" value="Unassembled WGS sequence"/>
</dbReference>
<comment type="caution">
    <text evidence="1">The sequence shown here is derived from an EMBL/GenBank/DDBJ whole genome shotgun (WGS) entry which is preliminary data.</text>
</comment>
<evidence type="ECO:0000313" key="2">
    <source>
        <dbReference type="Proteomes" id="UP000222788"/>
    </source>
</evidence>
<reference evidence="1 2" key="1">
    <citation type="journal article" date="2013" name="Fungal Biol.">
        <title>Analysis of microsatellite markers in the genome of the plant pathogen Ceratocystis fimbriata.</title>
        <authorList>
            <person name="Simpson M.C."/>
            <person name="Wilken P.M."/>
            <person name="Coetzee M.P."/>
            <person name="Wingfield M.J."/>
            <person name="Wingfield B.D."/>
        </authorList>
    </citation>
    <scope>NUCLEOTIDE SEQUENCE [LARGE SCALE GENOMIC DNA]</scope>
    <source>
        <strain evidence="1 2">CBS 114723</strain>
    </source>
</reference>
<protein>
    <submittedName>
        <fullName evidence="1">Uncharacterized protein</fullName>
    </submittedName>
</protein>
<accession>A0A2C5WYS8</accession>
<evidence type="ECO:0000313" key="1">
    <source>
        <dbReference type="EMBL" id="PHH51157.1"/>
    </source>
</evidence>
<name>A0A2C5WYS8_9PEZI</name>
<dbReference type="EMBL" id="APWK03000102">
    <property type="protein sequence ID" value="PHH51157.1"/>
    <property type="molecule type" value="Genomic_DNA"/>
</dbReference>
<keyword evidence="2" id="KW-1185">Reference proteome</keyword>
<proteinExistence type="predicted"/>
<gene>
    <name evidence="1" type="ORF">CFIMG_005858RAa</name>
</gene>
<sequence length="195" mass="21402">MDGRGQAPVISRVDICNCQPPGGRRFAWAARLARQSKSSAGQSYSKCELAIDEACLWCFRNSEVDTALRSTAGAGTVRVKTGVPLDRRGTACSYPVASMLRVRPRRDDLRGRRGGGINDWQWLLCSKAEGEGRGVSIVKESKAADAEVLNRGAGLWLLLGLGLEDSESFLMTGWTPDWFRWAAASKAFHSERRLI</sequence>
<organism evidence="1 2">
    <name type="scientific">Ceratocystis fimbriata CBS 114723</name>
    <dbReference type="NCBI Taxonomy" id="1035309"/>
    <lineage>
        <taxon>Eukaryota</taxon>
        <taxon>Fungi</taxon>
        <taxon>Dikarya</taxon>
        <taxon>Ascomycota</taxon>
        <taxon>Pezizomycotina</taxon>
        <taxon>Sordariomycetes</taxon>
        <taxon>Hypocreomycetidae</taxon>
        <taxon>Microascales</taxon>
        <taxon>Ceratocystidaceae</taxon>
        <taxon>Ceratocystis</taxon>
    </lineage>
</organism>
<dbReference type="AlphaFoldDB" id="A0A2C5WYS8"/>
<reference evidence="1 2" key="2">
    <citation type="journal article" date="2013" name="IMA Fungus">
        <title>IMA Genome-F 1: Ceratocystis fimbriata: Draft nuclear genome sequence for the plant pathogen, Ceratocystis fimbriata.</title>
        <authorList>
            <person name="Wilken P.M."/>
            <person name="Steenkamp E.T."/>
            <person name="Wingfield M.J."/>
            <person name="de Beer Z.W."/>
            <person name="Wingfield B.D."/>
        </authorList>
    </citation>
    <scope>NUCLEOTIDE SEQUENCE [LARGE SCALE GENOMIC DNA]</scope>
    <source>
        <strain evidence="1 2">CBS 114723</strain>
    </source>
</reference>